<evidence type="ECO:0000313" key="12">
    <source>
        <dbReference type="Proteomes" id="UP000231990"/>
    </source>
</evidence>
<dbReference type="GO" id="GO:0005829">
    <property type="term" value="C:cytosol"/>
    <property type="evidence" value="ECO:0007669"/>
    <property type="project" value="TreeGrafter"/>
</dbReference>
<dbReference type="Gene3D" id="3.90.79.10">
    <property type="entry name" value="Nucleoside Triphosphate Pyrophosphohydrolase"/>
    <property type="match status" value="1"/>
</dbReference>
<organism evidence="10 12">
    <name type="scientific">Leptospira perolatii</name>
    <dbReference type="NCBI Taxonomy" id="2023191"/>
    <lineage>
        <taxon>Bacteria</taxon>
        <taxon>Pseudomonadati</taxon>
        <taxon>Spirochaetota</taxon>
        <taxon>Spirochaetia</taxon>
        <taxon>Leptospirales</taxon>
        <taxon>Leptospiraceae</taxon>
        <taxon>Leptospira</taxon>
    </lineage>
</organism>
<dbReference type="PANTHER" id="PTHR11839:SF18">
    <property type="entry name" value="NUDIX HYDROLASE DOMAIN-CONTAINING PROTEIN"/>
    <property type="match status" value="1"/>
</dbReference>
<dbReference type="RefSeq" id="WP_100714317.1">
    <property type="nucleotide sequence ID" value="NZ_NPDY01000011.1"/>
</dbReference>
<dbReference type="EMBL" id="NPDY01000011">
    <property type="protein sequence ID" value="PJZ69264.1"/>
    <property type="molecule type" value="Genomic_DNA"/>
</dbReference>
<dbReference type="SUPFAM" id="SSF55811">
    <property type="entry name" value="Nudix"/>
    <property type="match status" value="1"/>
</dbReference>
<protein>
    <recommendedName>
        <fullName evidence="4">GDP-mannose pyrophosphatase</fullName>
    </recommendedName>
    <alternativeName>
        <fullName evidence="6">GDP-mannose hydrolase</fullName>
    </alternativeName>
    <alternativeName>
        <fullName evidence="7">GDPMK</fullName>
    </alternativeName>
</protein>
<evidence type="ECO:0000256" key="2">
    <source>
        <dbReference type="ARBA" id="ARBA00001946"/>
    </source>
</evidence>
<evidence type="ECO:0000256" key="1">
    <source>
        <dbReference type="ARBA" id="ARBA00000847"/>
    </source>
</evidence>
<evidence type="ECO:0000256" key="5">
    <source>
        <dbReference type="ARBA" id="ARBA00022801"/>
    </source>
</evidence>
<dbReference type="EMBL" id="NPDZ01000010">
    <property type="protein sequence ID" value="PJZ72433.1"/>
    <property type="molecule type" value="Genomic_DNA"/>
</dbReference>
<name>A0A2M9ZKG9_9LEPT</name>
<dbReference type="Pfam" id="PF00293">
    <property type="entry name" value="NUDIX"/>
    <property type="match status" value="1"/>
</dbReference>
<evidence type="ECO:0000313" key="10">
    <source>
        <dbReference type="EMBL" id="PJZ72433.1"/>
    </source>
</evidence>
<evidence type="ECO:0000256" key="6">
    <source>
        <dbReference type="ARBA" id="ARBA00032162"/>
    </source>
</evidence>
<evidence type="ECO:0000259" key="8">
    <source>
        <dbReference type="PROSITE" id="PS51462"/>
    </source>
</evidence>
<comment type="similarity">
    <text evidence="3">Belongs to the Nudix hydrolase family. NudK subfamily.</text>
</comment>
<dbReference type="GO" id="GO:0006753">
    <property type="term" value="P:nucleoside phosphate metabolic process"/>
    <property type="evidence" value="ECO:0007669"/>
    <property type="project" value="TreeGrafter"/>
</dbReference>
<evidence type="ECO:0000256" key="4">
    <source>
        <dbReference type="ARBA" id="ARBA00016377"/>
    </source>
</evidence>
<dbReference type="InterPro" id="IPR015797">
    <property type="entry name" value="NUDIX_hydrolase-like_dom_sf"/>
</dbReference>
<evidence type="ECO:0000256" key="3">
    <source>
        <dbReference type="ARBA" id="ARBA00007275"/>
    </source>
</evidence>
<gene>
    <name evidence="9" type="ORF">CH360_12180</name>
    <name evidence="10" type="ORF">CH373_14440</name>
</gene>
<dbReference type="InterPro" id="IPR000086">
    <property type="entry name" value="NUDIX_hydrolase_dom"/>
</dbReference>
<sequence>METFDPEKYRPEQGLWKQSNPRILNETPIFKLVANHTESPDGAVSKDFFHLQSKDWVNVIALTPENEIILIDQYRHGLHRYSLEIPGGIADKSGILESAQAELKEETGFVSDDWEFLGKVSGNPAVFNNWCHTFIAKNVRSTGIRELDDSEQIRVFTYPLEKVPSLIEKQLLHHGMMVAALGMYFLKYPLTKTKIN</sequence>
<dbReference type="GO" id="GO:0019693">
    <property type="term" value="P:ribose phosphate metabolic process"/>
    <property type="evidence" value="ECO:0007669"/>
    <property type="project" value="TreeGrafter"/>
</dbReference>
<dbReference type="AlphaFoldDB" id="A0A2M9ZKG9"/>
<comment type="cofactor">
    <cofactor evidence="2">
        <name>Mg(2+)</name>
        <dbReference type="ChEBI" id="CHEBI:18420"/>
    </cofactor>
</comment>
<keyword evidence="5" id="KW-0378">Hydrolase</keyword>
<comment type="caution">
    <text evidence="10">The sequence shown here is derived from an EMBL/GenBank/DDBJ whole genome shotgun (WGS) entry which is preliminary data.</text>
</comment>
<comment type="catalytic activity">
    <reaction evidence="1">
        <text>GDP-alpha-D-mannose + H2O = alpha-D-mannose 1-phosphate + GMP + 2 H(+)</text>
        <dbReference type="Rhea" id="RHEA:27978"/>
        <dbReference type="ChEBI" id="CHEBI:15377"/>
        <dbReference type="ChEBI" id="CHEBI:15378"/>
        <dbReference type="ChEBI" id="CHEBI:57527"/>
        <dbReference type="ChEBI" id="CHEBI:58115"/>
        <dbReference type="ChEBI" id="CHEBI:58409"/>
    </reaction>
</comment>
<dbReference type="GO" id="GO:0016787">
    <property type="term" value="F:hydrolase activity"/>
    <property type="evidence" value="ECO:0007669"/>
    <property type="project" value="UniProtKB-KW"/>
</dbReference>
<dbReference type="PROSITE" id="PS51462">
    <property type="entry name" value="NUDIX"/>
    <property type="match status" value="1"/>
</dbReference>
<dbReference type="OrthoDB" id="9806150at2"/>
<dbReference type="Proteomes" id="UP000231962">
    <property type="component" value="Unassembled WGS sequence"/>
</dbReference>
<feature type="domain" description="Nudix hydrolase" evidence="8">
    <location>
        <begin position="52"/>
        <end position="185"/>
    </location>
</feature>
<reference evidence="11 12" key="1">
    <citation type="submission" date="2017-07" db="EMBL/GenBank/DDBJ databases">
        <title>Leptospira spp. isolated from tropical soils.</title>
        <authorList>
            <person name="Thibeaux R."/>
            <person name="Iraola G."/>
            <person name="Ferres I."/>
            <person name="Bierque E."/>
            <person name="Girault D."/>
            <person name="Soupe-Gilbert M.-E."/>
            <person name="Picardeau M."/>
            <person name="Goarant C."/>
        </authorList>
    </citation>
    <scope>NUCLEOTIDE SEQUENCE [LARGE SCALE GENOMIC DNA]</scope>
    <source>
        <strain evidence="10 12">FH1-B-B1</strain>
        <strain evidence="9 11">FH1-B-C1</strain>
    </source>
</reference>
<dbReference type="PANTHER" id="PTHR11839">
    <property type="entry name" value="UDP/ADP-SUGAR PYROPHOSPHATASE"/>
    <property type="match status" value="1"/>
</dbReference>
<keyword evidence="11" id="KW-1185">Reference proteome</keyword>
<accession>A0A2M9ZKG9</accession>
<evidence type="ECO:0000313" key="11">
    <source>
        <dbReference type="Proteomes" id="UP000231962"/>
    </source>
</evidence>
<dbReference type="Proteomes" id="UP000231990">
    <property type="component" value="Unassembled WGS sequence"/>
</dbReference>
<evidence type="ECO:0000313" key="9">
    <source>
        <dbReference type="EMBL" id="PJZ69264.1"/>
    </source>
</evidence>
<evidence type="ECO:0000256" key="7">
    <source>
        <dbReference type="ARBA" id="ARBA00032272"/>
    </source>
</evidence>
<proteinExistence type="inferred from homology"/>
<dbReference type="CDD" id="cd03424">
    <property type="entry name" value="NUDIX_ADPRase_Nudt5_UGPPase_Nudt14"/>
    <property type="match status" value="1"/>
</dbReference>